<dbReference type="Proteomes" id="UP000273001">
    <property type="component" value="Chromosome"/>
</dbReference>
<evidence type="ECO:0000256" key="1">
    <source>
        <dbReference type="ARBA" id="ARBA00004141"/>
    </source>
</evidence>
<feature type="domain" description="GtrA/DPMS transmembrane" evidence="6">
    <location>
        <begin position="69"/>
        <end position="182"/>
    </location>
</feature>
<keyword evidence="4 5" id="KW-0472">Membrane</keyword>
<name>A0ABN5PPH9_9ACTO</name>
<keyword evidence="2 5" id="KW-0812">Transmembrane</keyword>
<evidence type="ECO:0000256" key="4">
    <source>
        <dbReference type="ARBA" id="ARBA00023136"/>
    </source>
</evidence>
<keyword evidence="3 5" id="KW-1133">Transmembrane helix</keyword>
<dbReference type="Pfam" id="PF04138">
    <property type="entry name" value="GtrA_DPMS_TM"/>
    <property type="match status" value="1"/>
</dbReference>
<gene>
    <name evidence="7" type="ORF">D5R93_10590</name>
</gene>
<evidence type="ECO:0000256" key="2">
    <source>
        <dbReference type="ARBA" id="ARBA00022692"/>
    </source>
</evidence>
<comment type="subcellular location">
    <subcellularLocation>
        <location evidence="1">Membrane</location>
        <topology evidence="1">Multi-pass membrane protein</topology>
    </subcellularLocation>
</comment>
<evidence type="ECO:0000313" key="7">
    <source>
        <dbReference type="EMBL" id="AYD90338.1"/>
    </source>
</evidence>
<evidence type="ECO:0000313" key="8">
    <source>
        <dbReference type="Proteomes" id="UP000273001"/>
    </source>
</evidence>
<feature type="transmembrane region" description="Helical" evidence="5">
    <location>
        <begin position="66"/>
        <end position="87"/>
    </location>
</feature>
<evidence type="ECO:0000256" key="5">
    <source>
        <dbReference type="SAM" id="Phobius"/>
    </source>
</evidence>
<sequence>MGAERTTMTTTNRATSTSWLNGSGQLRLRTPSAPAARSAPDRFLGLVSAIHRYLPSPLRRRVPVSFIGYALINGSGFFLDIACLWFLYERLHWFYPLAVTVGYAIAGTYSLLLNRWLNFQSHGHLVAQGTRYAVGLVSQYVIFILGLSSLLHWMGMGAELARVLSACCEGVYLYAVTRLWVFRDSPEPEPLTH</sequence>
<protein>
    <submittedName>
        <fullName evidence="7">GtrA family protein</fullName>
    </submittedName>
</protein>
<keyword evidence="8" id="KW-1185">Reference proteome</keyword>
<proteinExistence type="predicted"/>
<dbReference type="EMBL" id="CP032514">
    <property type="protein sequence ID" value="AYD90338.1"/>
    <property type="molecule type" value="Genomic_DNA"/>
</dbReference>
<accession>A0ABN5PPH9</accession>
<evidence type="ECO:0000256" key="3">
    <source>
        <dbReference type="ARBA" id="ARBA00022989"/>
    </source>
</evidence>
<dbReference type="InterPro" id="IPR007267">
    <property type="entry name" value="GtrA_DPMS_TM"/>
</dbReference>
<feature type="transmembrane region" description="Helical" evidence="5">
    <location>
        <begin position="132"/>
        <end position="154"/>
    </location>
</feature>
<reference evidence="7 8" key="1">
    <citation type="submission" date="2018-09" db="EMBL/GenBank/DDBJ databases">
        <authorList>
            <person name="Li J."/>
        </authorList>
    </citation>
    <scope>NUCLEOTIDE SEQUENCE [LARGE SCALE GENOMIC DNA]</scope>
    <source>
        <strain evidence="7 8">2129</strain>
    </source>
</reference>
<organism evidence="7 8">
    <name type="scientific">Actinomyces lilanjuaniae</name>
    <dbReference type="NCBI Taxonomy" id="2321394"/>
    <lineage>
        <taxon>Bacteria</taxon>
        <taxon>Bacillati</taxon>
        <taxon>Actinomycetota</taxon>
        <taxon>Actinomycetes</taxon>
        <taxon>Actinomycetales</taxon>
        <taxon>Actinomycetaceae</taxon>
        <taxon>Actinomyces</taxon>
    </lineage>
</organism>
<feature type="transmembrane region" description="Helical" evidence="5">
    <location>
        <begin position="93"/>
        <end position="112"/>
    </location>
</feature>
<evidence type="ECO:0000259" key="6">
    <source>
        <dbReference type="Pfam" id="PF04138"/>
    </source>
</evidence>